<keyword evidence="1" id="KW-0472">Membrane</keyword>
<dbReference type="AlphaFoldDB" id="A0A1G9ZTM8"/>
<feature type="transmembrane region" description="Helical" evidence="1">
    <location>
        <begin position="38"/>
        <end position="57"/>
    </location>
</feature>
<proteinExistence type="predicted"/>
<dbReference type="Proteomes" id="UP000199370">
    <property type="component" value="Unassembled WGS sequence"/>
</dbReference>
<keyword evidence="1" id="KW-1133">Transmembrane helix</keyword>
<feature type="transmembrane region" description="Helical" evidence="1">
    <location>
        <begin position="69"/>
        <end position="88"/>
    </location>
</feature>
<organism evidence="2 3">
    <name type="scientific">Haloarchaeobius iranensis</name>
    <dbReference type="NCBI Taxonomy" id="996166"/>
    <lineage>
        <taxon>Archaea</taxon>
        <taxon>Methanobacteriati</taxon>
        <taxon>Methanobacteriota</taxon>
        <taxon>Stenosarchaea group</taxon>
        <taxon>Halobacteria</taxon>
        <taxon>Halobacteriales</taxon>
        <taxon>Halorubellaceae</taxon>
        <taxon>Haloarchaeobius</taxon>
    </lineage>
</organism>
<accession>A0A1G9ZTM8</accession>
<dbReference type="EMBL" id="FNIA01000022">
    <property type="protein sequence ID" value="SDN24465.1"/>
    <property type="molecule type" value="Genomic_DNA"/>
</dbReference>
<evidence type="ECO:0000256" key="1">
    <source>
        <dbReference type="SAM" id="Phobius"/>
    </source>
</evidence>
<feature type="transmembrane region" description="Helical" evidence="1">
    <location>
        <begin position="12"/>
        <end position="32"/>
    </location>
</feature>
<reference evidence="2 3" key="1">
    <citation type="submission" date="2016-10" db="EMBL/GenBank/DDBJ databases">
        <authorList>
            <person name="de Groot N.N."/>
        </authorList>
    </citation>
    <scope>NUCLEOTIDE SEQUENCE [LARGE SCALE GENOMIC DNA]</scope>
    <source>
        <strain evidence="3">EB21,IBRC-M 10013,KCTC 4048</strain>
    </source>
</reference>
<sequence length="122" mass="12817">MVLAALRDSRRLALGVGTVVGSLAGLVGAAFTTAGVDVLFALTVGLGGSTYYVLHYWGQFPEQSSFWRTFVRTFSLLLLATTFVSETVPFVDGVATLVAIFSLGTLGQYAAMLDAEDVADTG</sequence>
<name>A0A1G9ZTM8_9EURY</name>
<keyword evidence="3" id="KW-1185">Reference proteome</keyword>
<gene>
    <name evidence="2" type="ORF">SAMN05192554_12239</name>
</gene>
<evidence type="ECO:0000313" key="2">
    <source>
        <dbReference type="EMBL" id="SDN24465.1"/>
    </source>
</evidence>
<dbReference type="RefSeq" id="WP_089735527.1">
    <property type="nucleotide sequence ID" value="NZ_FNIA01000022.1"/>
</dbReference>
<keyword evidence="1" id="KW-0812">Transmembrane</keyword>
<protein>
    <submittedName>
        <fullName evidence="2">Uncharacterized protein</fullName>
    </submittedName>
</protein>
<evidence type="ECO:0000313" key="3">
    <source>
        <dbReference type="Proteomes" id="UP000199370"/>
    </source>
</evidence>